<protein>
    <recommendedName>
        <fullName evidence="2">Ycf21</fullName>
    </recommendedName>
</protein>
<dbReference type="RefSeq" id="YP_009398201.1">
    <property type="nucleotide sequence ID" value="NC_035291.1"/>
</dbReference>
<dbReference type="Gene3D" id="3.40.1410.10">
    <property type="entry name" value="Chorismate lyase-like"/>
    <property type="match status" value="1"/>
</dbReference>
<dbReference type="EMBL" id="MF101447">
    <property type="protein sequence ID" value="ARW67387.1"/>
    <property type="molecule type" value="Genomic_DNA"/>
</dbReference>
<dbReference type="Pfam" id="PF01947">
    <property type="entry name" value="Rv2949c-like"/>
    <property type="match status" value="1"/>
</dbReference>
<organism evidence="1">
    <name type="scientific">Thaumatella adunca</name>
    <dbReference type="NCBI Taxonomy" id="2006976"/>
    <lineage>
        <taxon>Eukaryota</taxon>
        <taxon>Rhodophyta</taxon>
        <taxon>Florideophyceae</taxon>
        <taxon>Rhodymeniophycidae</taxon>
        <taxon>Ceramiales</taxon>
        <taxon>Rhodomelaceae</taxon>
        <taxon>Thaumatella</taxon>
    </lineage>
</organism>
<accession>A0A1Z1MMS7</accession>
<reference evidence="1" key="1">
    <citation type="journal article" date="2017" name="J. Phycol.">
        <title>Analysis of chloroplast genomes and a supermatrix inform reclassification of the Rhodomelaceae (Rhodophyta).</title>
        <authorList>
            <person name="Diaz-Tapia P."/>
            <person name="Maggs C.A."/>
            <person name="West J.A."/>
            <person name="Verbruggen H."/>
        </authorList>
    </citation>
    <scope>NUCLEOTIDE SEQUENCE</scope>
    <source>
        <strain evidence="1">PD1388</strain>
    </source>
</reference>
<geneLocation type="chloroplast" evidence="1"/>
<sequence length="179" mass="21743">MNFYIKKYHSICILPINRIKYLTNKLPESIMIQVKLILINDGSYTRTIQYITSHTTKIKISQKYYKKSVKINRQIRCVWLETSMYTKLTFARSLWTLISNNIYRETIKNKSPIGQSFIENQIDIYKDLHEIYYSYCKDLEKTLKFRDPIWGRKYTLYYKNQSYVTIQEFFSPKIIDFFN</sequence>
<keyword evidence="1" id="KW-0934">Plastid</keyword>
<evidence type="ECO:0008006" key="2">
    <source>
        <dbReference type="Google" id="ProtNLM"/>
    </source>
</evidence>
<proteinExistence type="predicted"/>
<dbReference type="GeneID" id="33360695"/>
<evidence type="ECO:0000313" key="1">
    <source>
        <dbReference type="EMBL" id="ARW67387.1"/>
    </source>
</evidence>
<dbReference type="InterPro" id="IPR028978">
    <property type="entry name" value="Chorismate_lyase_/UTRA_dom_sf"/>
</dbReference>
<name>A0A1Z1MMS7_9FLOR</name>
<dbReference type="InterPro" id="IPR002800">
    <property type="entry name" value="Rv2949c-like"/>
</dbReference>
<dbReference type="SUPFAM" id="SSF64288">
    <property type="entry name" value="Chorismate lyase-like"/>
    <property type="match status" value="1"/>
</dbReference>
<keyword evidence="1" id="KW-0150">Chloroplast</keyword>
<gene>
    <name evidence="1" type="primary">ycf21</name>
</gene>
<dbReference type="AlphaFoldDB" id="A0A1Z1MMS7"/>